<evidence type="ECO:0000256" key="5">
    <source>
        <dbReference type="ARBA" id="ARBA00022475"/>
    </source>
</evidence>
<dbReference type="Pfam" id="PF01052">
    <property type="entry name" value="FliMN_C"/>
    <property type="match status" value="1"/>
</dbReference>
<evidence type="ECO:0000256" key="2">
    <source>
        <dbReference type="ARBA" id="ARBA00004202"/>
    </source>
</evidence>
<dbReference type="Pfam" id="PF02154">
    <property type="entry name" value="FliM"/>
    <property type="match status" value="1"/>
</dbReference>
<dbReference type="SUPFAM" id="SSF103039">
    <property type="entry name" value="CheC-like"/>
    <property type="match status" value="1"/>
</dbReference>
<evidence type="ECO:0000259" key="10">
    <source>
        <dbReference type="Pfam" id="PF01052"/>
    </source>
</evidence>
<evidence type="ECO:0000256" key="3">
    <source>
        <dbReference type="ARBA" id="ARBA00011049"/>
    </source>
</evidence>
<keyword evidence="6" id="KW-0145">Chemotaxis</keyword>
<comment type="subcellular location">
    <subcellularLocation>
        <location evidence="1">Bacterial flagellum basal body</location>
    </subcellularLocation>
    <subcellularLocation>
        <location evidence="2">Cell membrane</location>
        <topology evidence="2">Peripheral membrane protein</topology>
    </subcellularLocation>
</comment>
<dbReference type="EMBL" id="BAAAHE010000007">
    <property type="protein sequence ID" value="GAA0609510.1"/>
    <property type="molecule type" value="Genomic_DNA"/>
</dbReference>
<keyword evidence="9" id="KW-0975">Bacterial flagellum</keyword>
<feature type="domain" description="Flagellar motor switch protein FliN-like C-terminal" evidence="10">
    <location>
        <begin position="252"/>
        <end position="321"/>
    </location>
</feature>
<organism evidence="11 12">
    <name type="scientific">Sporichthya brevicatena</name>
    <dbReference type="NCBI Taxonomy" id="171442"/>
    <lineage>
        <taxon>Bacteria</taxon>
        <taxon>Bacillati</taxon>
        <taxon>Actinomycetota</taxon>
        <taxon>Actinomycetes</taxon>
        <taxon>Sporichthyales</taxon>
        <taxon>Sporichthyaceae</taxon>
        <taxon>Sporichthya</taxon>
    </lineage>
</organism>
<keyword evidence="5" id="KW-1003">Cell membrane</keyword>
<name>A0ABN1GE09_9ACTN</name>
<dbReference type="Gene3D" id="3.40.1550.10">
    <property type="entry name" value="CheC-like"/>
    <property type="match status" value="1"/>
</dbReference>
<comment type="similarity">
    <text evidence="3">Belongs to the FliM family.</text>
</comment>
<dbReference type="Gene3D" id="2.30.330.10">
    <property type="entry name" value="SpoA-like"/>
    <property type="match status" value="1"/>
</dbReference>
<comment type="caution">
    <text evidence="11">The sequence shown here is derived from an EMBL/GenBank/DDBJ whole genome shotgun (WGS) entry which is preliminary data.</text>
</comment>
<gene>
    <name evidence="11" type="primary">fliM</name>
    <name evidence="11" type="ORF">GCM10009547_09510</name>
</gene>
<dbReference type="PANTHER" id="PTHR30034">
    <property type="entry name" value="FLAGELLAR MOTOR SWITCH PROTEIN FLIM"/>
    <property type="match status" value="1"/>
</dbReference>
<dbReference type="SUPFAM" id="SSF101801">
    <property type="entry name" value="Surface presentation of antigens (SPOA)"/>
    <property type="match status" value="1"/>
</dbReference>
<keyword evidence="8" id="KW-0472">Membrane</keyword>
<reference evidence="11 12" key="1">
    <citation type="journal article" date="2019" name="Int. J. Syst. Evol. Microbiol.">
        <title>The Global Catalogue of Microorganisms (GCM) 10K type strain sequencing project: providing services to taxonomists for standard genome sequencing and annotation.</title>
        <authorList>
            <consortium name="The Broad Institute Genomics Platform"/>
            <consortium name="The Broad Institute Genome Sequencing Center for Infectious Disease"/>
            <person name="Wu L."/>
            <person name="Ma J."/>
        </authorList>
    </citation>
    <scope>NUCLEOTIDE SEQUENCE [LARGE SCALE GENOMIC DNA]</scope>
    <source>
        <strain evidence="11 12">JCM 10671</strain>
    </source>
</reference>
<sequence length="332" mass="35378">MGFAQAHPPAAEQSTVADGQFGVTTLGRNRRGSRTEPRAYDFRRSTKLSRKHVRSLEIVFETFARQWGTLMTSSLRTVTTVHVASIEELTYDEYISRLSNPTMVNVLSVEPLAGAGILELSMTSAMVSVDRLLGGPGTGEQPQRPLTDIEVGLLSTIVTRVLGELRYAFEPIARMEPDVTAIEYNPQFVQAAAAADVLIVAGFDLRIGETEAPATLCLPFASLFPLLEVAIGAGADPQRAATPTPVPVRVEERISAVPIEVSVGFAPTTFTPRTLVSLAVGDVLRLNHRAAAPLVVTAADVTFAHAVPGTRGQALACRIVDTPPEPAPGSTS</sequence>
<dbReference type="PIRSF" id="PIRSF002888">
    <property type="entry name" value="FliM"/>
    <property type="match status" value="1"/>
</dbReference>
<proteinExistence type="inferred from homology"/>
<dbReference type="PRINTS" id="PR00955">
    <property type="entry name" value="FLGMOTORFLIM"/>
</dbReference>
<keyword evidence="11" id="KW-0969">Cilium</keyword>
<dbReference type="PANTHER" id="PTHR30034:SF6">
    <property type="entry name" value="YOP PROTEINS TRANSLOCATION PROTEIN Q"/>
    <property type="match status" value="1"/>
</dbReference>
<dbReference type="CDD" id="cd17908">
    <property type="entry name" value="FliM"/>
    <property type="match status" value="1"/>
</dbReference>
<protein>
    <recommendedName>
        <fullName evidence="4">Flagellar motor switch protein FliM</fullName>
    </recommendedName>
</protein>
<evidence type="ECO:0000313" key="12">
    <source>
        <dbReference type="Proteomes" id="UP001500957"/>
    </source>
</evidence>
<evidence type="ECO:0000256" key="7">
    <source>
        <dbReference type="ARBA" id="ARBA00022779"/>
    </source>
</evidence>
<evidence type="ECO:0000256" key="4">
    <source>
        <dbReference type="ARBA" id="ARBA00021898"/>
    </source>
</evidence>
<keyword evidence="7" id="KW-0283">Flagellar rotation</keyword>
<evidence type="ECO:0000256" key="8">
    <source>
        <dbReference type="ARBA" id="ARBA00023136"/>
    </source>
</evidence>
<evidence type="ECO:0000256" key="1">
    <source>
        <dbReference type="ARBA" id="ARBA00004117"/>
    </source>
</evidence>
<dbReference type="InterPro" id="IPR036429">
    <property type="entry name" value="SpoA-like_sf"/>
</dbReference>
<evidence type="ECO:0000256" key="9">
    <source>
        <dbReference type="ARBA" id="ARBA00023143"/>
    </source>
</evidence>
<accession>A0ABN1GE09</accession>
<dbReference type="InterPro" id="IPR028976">
    <property type="entry name" value="CheC-like_sf"/>
</dbReference>
<keyword evidence="12" id="KW-1185">Reference proteome</keyword>
<dbReference type="InterPro" id="IPR001543">
    <property type="entry name" value="FliN-like_C"/>
</dbReference>
<keyword evidence="11" id="KW-0966">Cell projection</keyword>
<keyword evidence="11" id="KW-0282">Flagellum</keyword>
<evidence type="ECO:0000313" key="11">
    <source>
        <dbReference type="EMBL" id="GAA0609510.1"/>
    </source>
</evidence>
<evidence type="ECO:0000256" key="6">
    <source>
        <dbReference type="ARBA" id="ARBA00022500"/>
    </source>
</evidence>
<dbReference type="Proteomes" id="UP001500957">
    <property type="component" value="Unassembled WGS sequence"/>
</dbReference>
<dbReference type="InterPro" id="IPR001689">
    <property type="entry name" value="Flag_FliM"/>
</dbReference>